<name>A0A1U8KLI5_GOSHI</name>
<dbReference type="OrthoDB" id="1885109at2759"/>
<comment type="similarity">
    <text evidence="1">Belongs to the GeBP family.</text>
</comment>
<dbReference type="RefSeq" id="XP_016701583.1">
    <property type="nucleotide sequence ID" value="XM_016846094.2"/>
</dbReference>
<accession>A0A1U8KLI5</accession>
<reference evidence="5" key="2">
    <citation type="submission" date="2025-08" db="UniProtKB">
        <authorList>
            <consortium name="RefSeq"/>
        </authorList>
    </citation>
    <scope>IDENTIFICATION</scope>
</reference>
<dbReference type="KEGG" id="ghi:107916732"/>
<dbReference type="STRING" id="3635.A0A1U8KLI5"/>
<dbReference type="GO" id="GO:0005634">
    <property type="term" value="C:nucleus"/>
    <property type="evidence" value="ECO:0000318"/>
    <property type="project" value="GO_Central"/>
</dbReference>
<evidence type="ECO:0000256" key="1">
    <source>
        <dbReference type="ARBA" id="ARBA00010820"/>
    </source>
</evidence>
<dbReference type="InterPro" id="IPR007592">
    <property type="entry name" value="GEBP"/>
</dbReference>
<gene>
    <name evidence="5" type="primary">LOC107916732</name>
</gene>
<evidence type="ECO:0000259" key="3">
    <source>
        <dbReference type="Pfam" id="PF04504"/>
    </source>
</evidence>
<dbReference type="InterPro" id="IPR053932">
    <property type="entry name" value="GeBP-like_DBD"/>
</dbReference>
<dbReference type="PaxDb" id="3635-A0A1U8KLI5"/>
<feature type="region of interest" description="Disordered" evidence="2">
    <location>
        <begin position="1"/>
        <end position="59"/>
    </location>
</feature>
<dbReference type="AlphaFoldDB" id="A0A1U8KLI5"/>
<protein>
    <submittedName>
        <fullName evidence="5">Probable transcription factor At5g28040</fullName>
    </submittedName>
</protein>
<dbReference type="Pfam" id="PF04504">
    <property type="entry name" value="GeBP-like_DBD"/>
    <property type="match status" value="1"/>
</dbReference>
<feature type="compositionally biased region" description="Pro residues" evidence="2">
    <location>
        <begin position="39"/>
        <end position="56"/>
    </location>
</feature>
<dbReference type="Proteomes" id="UP000818029">
    <property type="component" value="Chromosome A12"/>
</dbReference>
<evidence type="ECO:0000313" key="4">
    <source>
        <dbReference type="Proteomes" id="UP000818029"/>
    </source>
</evidence>
<organism evidence="4 5">
    <name type="scientific">Gossypium hirsutum</name>
    <name type="common">Upland cotton</name>
    <name type="synonym">Gossypium mexicanum</name>
    <dbReference type="NCBI Taxonomy" id="3635"/>
    <lineage>
        <taxon>Eukaryota</taxon>
        <taxon>Viridiplantae</taxon>
        <taxon>Streptophyta</taxon>
        <taxon>Embryophyta</taxon>
        <taxon>Tracheophyta</taxon>
        <taxon>Spermatophyta</taxon>
        <taxon>Magnoliopsida</taxon>
        <taxon>eudicotyledons</taxon>
        <taxon>Gunneridae</taxon>
        <taxon>Pentapetalae</taxon>
        <taxon>rosids</taxon>
        <taxon>malvids</taxon>
        <taxon>Malvales</taxon>
        <taxon>Malvaceae</taxon>
        <taxon>Malvoideae</taxon>
        <taxon>Gossypium</taxon>
    </lineage>
</organism>
<evidence type="ECO:0000256" key="2">
    <source>
        <dbReference type="SAM" id="MobiDB-lite"/>
    </source>
</evidence>
<sequence>MDSSQPHPSKPSASKLPIKRKAPHHPQFFTPKLEYQPIILPPPKPKPKPKPQPQTPPFKFQRIWSEPDEIRFLQALLRSHPLSFPKDLPLFYSSFSHSMSQPYTKSQLSEKLRRLRKKFRVVSSRLARGLNPSSLSLHDRALFDLSKRLWSPEFASSSPFGKNSSGFNGVAGNGFDDCDTIDDDGEVKINGVSLHYDFAAGRDEVTSRETIDGVLAKGVLNAFDECLKEVRMMFMKPGVVCMDTTERKWKEQRVSEFDVLGRRLRLVIENSLTRR</sequence>
<proteinExistence type="inferred from homology"/>
<dbReference type="GO" id="GO:0006355">
    <property type="term" value="P:regulation of DNA-templated transcription"/>
    <property type="evidence" value="ECO:0007669"/>
    <property type="project" value="InterPro"/>
</dbReference>
<evidence type="ECO:0000313" key="5">
    <source>
        <dbReference type="RefSeq" id="XP_016701583.1"/>
    </source>
</evidence>
<dbReference type="PANTHER" id="PTHR31662">
    <property type="entry name" value="BNAANNG10740D PROTEIN-RELATED"/>
    <property type="match status" value="1"/>
</dbReference>
<reference evidence="4" key="1">
    <citation type="journal article" date="2020" name="Nat. Genet.">
        <title>Genomic diversifications of five Gossypium allopolyploid species and their impact on cotton improvement.</title>
        <authorList>
            <person name="Chen Z.J."/>
            <person name="Sreedasyam A."/>
            <person name="Ando A."/>
            <person name="Song Q."/>
            <person name="De Santiago L.M."/>
            <person name="Hulse-Kemp A.M."/>
            <person name="Ding M."/>
            <person name="Ye W."/>
            <person name="Kirkbride R.C."/>
            <person name="Jenkins J."/>
            <person name="Plott C."/>
            <person name="Lovell J."/>
            <person name="Lin Y.M."/>
            <person name="Vaughn R."/>
            <person name="Liu B."/>
            <person name="Simpson S."/>
            <person name="Scheffler B.E."/>
            <person name="Wen L."/>
            <person name="Saski C.A."/>
            <person name="Grover C.E."/>
            <person name="Hu G."/>
            <person name="Conover J.L."/>
            <person name="Carlson J.W."/>
            <person name="Shu S."/>
            <person name="Boston L.B."/>
            <person name="Williams M."/>
            <person name="Peterson D.G."/>
            <person name="McGee K."/>
            <person name="Jones D.C."/>
            <person name="Wendel J.F."/>
            <person name="Stelly D.M."/>
            <person name="Grimwood J."/>
            <person name="Schmutz J."/>
        </authorList>
    </citation>
    <scope>NUCLEOTIDE SEQUENCE [LARGE SCALE GENOMIC DNA]</scope>
    <source>
        <strain evidence="4">cv. TM-1</strain>
    </source>
</reference>
<keyword evidence="4" id="KW-1185">Reference proteome</keyword>
<dbReference type="GeneID" id="107916732"/>
<dbReference type="PANTHER" id="PTHR31662:SF8">
    <property type="entry name" value="EXPRESSED PROTEIN"/>
    <property type="match status" value="1"/>
</dbReference>
<dbReference type="OMA" id="KEVRMMF"/>
<feature type="domain" description="Glabrous enhancer-binding protein-like DBD" evidence="3">
    <location>
        <begin position="60"/>
        <end position="151"/>
    </location>
</feature>